<dbReference type="KEGG" id="nio:NITINOP_1936"/>
<dbReference type="RefSeq" id="WP_082633688.1">
    <property type="nucleotide sequence ID" value="NZ_LN885086.1"/>
</dbReference>
<dbReference type="OrthoDB" id="9776955at2"/>
<evidence type="ECO:0000313" key="1">
    <source>
        <dbReference type="EMBL" id="CUQ66908.1"/>
    </source>
</evidence>
<proteinExistence type="predicted"/>
<keyword evidence="2" id="KW-1185">Reference proteome</keyword>
<reference evidence="2" key="1">
    <citation type="submission" date="2015-09" db="EMBL/GenBank/DDBJ databases">
        <authorList>
            <person name="Daims H."/>
        </authorList>
    </citation>
    <scope>NUCLEOTIDE SEQUENCE [LARGE SCALE GENOMIC DNA]</scope>
</reference>
<dbReference type="Pfam" id="PF04392">
    <property type="entry name" value="ABC_sub_bind"/>
    <property type="match status" value="1"/>
</dbReference>
<dbReference type="Gene3D" id="3.40.50.2300">
    <property type="match status" value="2"/>
</dbReference>
<dbReference type="EMBL" id="LN885086">
    <property type="protein sequence ID" value="CUQ66908.1"/>
    <property type="molecule type" value="Genomic_DNA"/>
</dbReference>
<dbReference type="AlphaFoldDB" id="A0A0S4KR40"/>
<dbReference type="InterPro" id="IPR007487">
    <property type="entry name" value="ABC_transpt-TYRBP-like"/>
</dbReference>
<accession>A0A0S4KR40</accession>
<dbReference type="Proteomes" id="UP000066284">
    <property type="component" value="Chromosome 1"/>
</dbReference>
<dbReference type="PANTHER" id="PTHR35271">
    <property type="entry name" value="ABC TRANSPORTER, SUBSTRATE-BINDING LIPOPROTEIN-RELATED"/>
    <property type="match status" value="1"/>
</dbReference>
<name>A0A0S4KR40_9BACT</name>
<gene>
    <name evidence="1" type="ORF">NITINOP_1936</name>
</gene>
<dbReference type="PANTHER" id="PTHR35271:SF1">
    <property type="entry name" value="ABC TRANSPORTER, SUBSTRATE-BINDING LIPOPROTEIN"/>
    <property type="match status" value="1"/>
</dbReference>
<evidence type="ECO:0000313" key="2">
    <source>
        <dbReference type="Proteomes" id="UP000066284"/>
    </source>
</evidence>
<protein>
    <recommendedName>
        <fullName evidence="3">ABC transporter substrate-binding protein</fullName>
    </recommendedName>
</protein>
<evidence type="ECO:0008006" key="3">
    <source>
        <dbReference type="Google" id="ProtNLM"/>
    </source>
</evidence>
<sequence>MKPRRPPIAVVSLAALADLTAGGKAWGLRVQPMFAWGVFACLSTVLNLAVLPPPLGAYEIAILKSANVAAYNQAVVGFKSSMPPDTVFVEYDLKGDPNMGRTYAGKIRASGADLVLAVGSKAAAAARLEILDIPVIYSMVLHPTKYDLKAPNMVGVTTKPMIGQQLGTLRTIMPSLKRIGYLYDPNKTPPLPAETIAQARQFGITFVERQVRSTEEVPPALRELLPDIDALWLLSDSTVLTEESFSFLLRAAFDRRIPVIGFDPEFSRRGVLISFWIDPADIGREAASIAHTILIGGTASAAKSFVPRQRIALNLGTAQYLGIAIPPTVQSMADEVY</sequence>
<dbReference type="STRING" id="1715989.NITINOP_1936"/>
<organism evidence="1 2">
    <name type="scientific">Candidatus Nitrospira inopinata</name>
    <dbReference type="NCBI Taxonomy" id="1715989"/>
    <lineage>
        <taxon>Bacteria</taxon>
        <taxon>Pseudomonadati</taxon>
        <taxon>Nitrospirota</taxon>
        <taxon>Nitrospiria</taxon>
        <taxon>Nitrospirales</taxon>
        <taxon>Nitrospiraceae</taxon>
        <taxon>Nitrospira</taxon>
    </lineage>
</organism>